<feature type="region of interest" description="Disordered" evidence="1">
    <location>
        <begin position="96"/>
        <end position="126"/>
    </location>
</feature>
<feature type="chain" id="PRO_5035237842" description="Secreted protein" evidence="2">
    <location>
        <begin position="22"/>
        <end position="126"/>
    </location>
</feature>
<evidence type="ECO:0000256" key="1">
    <source>
        <dbReference type="SAM" id="MobiDB-lite"/>
    </source>
</evidence>
<evidence type="ECO:0000256" key="2">
    <source>
        <dbReference type="SAM" id="SignalP"/>
    </source>
</evidence>
<accession>A0A8J4BZP2</accession>
<name>A0A8J4BZP2_9CHLO</name>
<proteinExistence type="predicted"/>
<reference evidence="3" key="1">
    <citation type="journal article" date="2021" name="Proc. Natl. Acad. Sci. U.S.A.">
        <title>Three genomes in the algal genus Volvox reveal the fate of a haploid sex-determining region after a transition to homothallism.</title>
        <authorList>
            <person name="Yamamoto K."/>
            <person name="Hamaji T."/>
            <person name="Kawai-Toyooka H."/>
            <person name="Matsuzaki R."/>
            <person name="Takahashi F."/>
            <person name="Nishimura Y."/>
            <person name="Kawachi M."/>
            <person name="Noguchi H."/>
            <person name="Minakuchi Y."/>
            <person name="Umen J.G."/>
            <person name="Toyoda A."/>
            <person name="Nozaki H."/>
        </authorList>
    </citation>
    <scope>NUCLEOTIDE SEQUENCE</scope>
    <source>
        <strain evidence="3">NIES-3780</strain>
    </source>
</reference>
<evidence type="ECO:0008006" key="5">
    <source>
        <dbReference type="Google" id="ProtNLM"/>
    </source>
</evidence>
<sequence length="126" mass="13816">MASSWVTLLCWVARPFPPFFAASLGYQRPRCAPDILAARAGLAASIGTSRWRYAAASQSNAYHPLLRVDTAPSKSPHRHLLPPCLLRAPDVRTGRAKVRRQRGVEVKVAPRRSSRSVRLPGATAHP</sequence>
<dbReference type="Proteomes" id="UP000747399">
    <property type="component" value="Unassembled WGS sequence"/>
</dbReference>
<keyword evidence="4" id="KW-1185">Reference proteome</keyword>
<organism evidence="3 4">
    <name type="scientific">Volvox africanus</name>
    <dbReference type="NCBI Taxonomy" id="51714"/>
    <lineage>
        <taxon>Eukaryota</taxon>
        <taxon>Viridiplantae</taxon>
        <taxon>Chlorophyta</taxon>
        <taxon>core chlorophytes</taxon>
        <taxon>Chlorophyceae</taxon>
        <taxon>CS clade</taxon>
        <taxon>Chlamydomonadales</taxon>
        <taxon>Volvocaceae</taxon>
        <taxon>Volvox</taxon>
    </lineage>
</organism>
<feature type="signal peptide" evidence="2">
    <location>
        <begin position="1"/>
        <end position="21"/>
    </location>
</feature>
<comment type="caution">
    <text evidence="3">The sequence shown here is derived from an EMBL/GenBank/DDBJ whole genome shotgun (WGS) entry which is preliminary data.</text>
</comment>
<evidence type="ECO:0000313" key="4">
    <source>
        <dbReference type="Proteomes" id="UP000747399"/>
    </source>
</evidence>
<dbReference type="AlphaFoldDB" id="A0A8J4BZP2"/>
<dbReference type="EMBL" id="BNCO01000122">
    <property type="protein sequence ID" value="GIL68626.1"/>
    <property type="molecule type" value="Genomic_DNA"/>
</dbReference>
<evidence type="ECO:0000313" key="3">
    <source>
        <dbReference type="EMBL" id="GIL68626.1"/>
    </source>
</evidence>
<keyword evidence="2" id="KW-0732">Signal</keyword>
<protein>
    <recommendedName>
        <fullName evidence="5">Secreted protein</fullName>
    </recommendedName>
</protein>
<gene>
    <name evidence="3" type="ORF">Vafri_21872</name>
</gene>